<dbReference type="Proteomes" id="UP000262142">
    <property type="component" value="Unassembled WGS sequence"/>
</dbReference>
<organism evidence="7 8">
    <name type="scientific">Candidatus Ornithobacterium hominis</name>
    <dbReference type="NCBI Taxonomy" id="2497989"/>
    <lineage>
        <taxon>Bacteria</taxon>
        <taxon>Pseudomonadati</taxon>
        <taxon>Bacteroidota</taxon>
        <taxon>Flavobacteriia</taxon>
        <taxon>Flavobacteriales</taxon>
        <taxon>Weeksellaceae</taxon>
        <taxon>Ornithobacterium</taxon>
    </lineage>
</organism>
<dbReference type="SUPFAM" id="SSF52833">
    <property type="entry name" value="Thioredoxin-like"/>
    <property type="match status" value="1"/>
</dbReference>
<dbReference type="PROSITE" id="PS51352">
    <property type="entry name" value="THIOREDOXIN_2"/>
    <property type="match status" value="1"/>
</dbReference>
<dbReference type="CDD" id="cd00340">
    <property type="entry name" value="GSH_Peroxidase"/>
    <property type="match status" value="1"/>
</dbReference>
<accession>A0A383TZL0</accession>
<dbReference type="FunFam" id="3.40.30.10:FF:000010">
    <property type="entry name" value="Glutathione peroxidase"/>
    <property type="match status" value="1"/>
</dbReference>
<dbReference type="PROSITE" id="PS00460">
    <property type="entry name" value="GLUTATHIONE_PEROXID_1"/>
    <property type="match status" value="1"/>
</dbReference>
<evidence type="ECO:0000256" key="3">
    <source>
        <dbReference type="ARBA" id="ARBA00023002"/>
    </source>
</evidence>
<dbReference type="PROSITE" id="PS51257">
    <property type="entry name" value="PROKAR_LIPOPROTEIN"/>
    <property type="match status" value="1"/>
</dbReference>
<dbReference type="PIRSF" id="PIRSF000303">
    <property type="entry name" value="Glutathion_perox"/>
    <property type="match status" value="1"/>
</dbReference>
<dbReference type="InterPro" id="IPR013766">
    <property type="entry name" value="Thioredoxin_domain"/>
</dbReference>
<dbReference type="InterPro" id="IPR036249">
    <property type="entry name" value="Thioredoxin-like_sf"/>
</dbReference>
<evidence type="ECO:0000313" key="7">
    <source>
        <dbReference type="EMBL" id="SZD73035.1"/>
    </source>
</evidence>
<dbReference type="PANTHER" id="PTHR11592:SF78">
    <property type="entry name" value="GLUTATHIONE PEROXIDASE"/>
    <property type="match status" value="1"/>
</dbReference>
<evidence type="ECO:0000259" key="6">
    <source>
        <dbReference type="PROSITE" id="PS51352"/>
    </source>
</evidence>
<dbReference type="InterPro" id="IPR029759">
    <property type="entry name" value="GPX_AS"/>
</dbReference>
<evidence type="ECO:0000313" key="8">
    <source>
        <dbReference type="Proteomes" id="UP000262142"/>
    </source>
</evidence>
<keyword evidence="3 5" id="KW-0560">Oxidoreductase</keyword>
<dbReference type="PROSITE" id="PS51355">
    <property type="entry name" value="GLUTATHIONE_PEROXID_3"/>
    <property type="match status" value="1"/>
</dbReference>
<protein>
    <recommendedName>
        <fullName evidence="5">Glutathione peroxidase</fullName>
    </recommendedName>
</protein>
<feature type="domain" description="Thioredoxin" evidence="6">
    <location>
        <begin position="37"/>
        <end position="198"/>
    </location>
</feature>
<reference evidence="7 8" key="1">
    <citation type="submission" date="2018-09" db="EMBL/GenBank/DDBJ databases">
        <authorList>
            <consortium name="Pathogen Informatics"/>
        </authorList>
    </citation>
    <scope>NUCLEOTIDE SEQUENCE [LARGE SCALE GENOMIC DNA]</scope>
    <source>
        <strain evidence="7 8">OH-22767</strain>
    </source>
</reference>
<dbReference type="Gene3D" id="3.40.30.10">
    <property type="entry name" value="Glutaredoxin"/>
    <property type="match status" value="1"/>
</dbReference>
<keyword evidence="8" id="KW-1185">Reference proteome</keyword>
<dbReference type="RefSeq" id="WP_119059425.1">
    <property type="nucleotide sequence ID" value="NZ_UNSC01000004.1"/>
</dbReference>
<dbReference type="PRINTS" id="PR01011">
    <property type="entry name" value="GLUTPROXDASE"/>
</dbReference>
<comment type="similarity">
    <text evidence="1 5">Belongs to the glutathione peroxidase family.</text>
</comment>
<dbReference type="PANTHER" id="PTHR11592">
    <property type="entry name" value="GLUTATHIONE PEROXIDASE"/>
    <property type="match status" value="1"/>
</dbReference>
<evidence type="ECO:0000256" key="1">
    <source>
        <dbReference type="ARBA" id="ARBA00006926"/>
    </source>
</evidence>
<dbReference type="GO" id="GO:0004601">
    <property type="term" value="F:peroxidase activity"/>
    <property type="evidence" value="ECO:0007669"/>
    <property type="project" value="UniProtKB-KW"/>
</dbReference>
<dbReference type="GO" id="GO:0034599">
    <property type="term" value="P:cellular response to oxidative stress"/>
    <property type="evidence" value="ECO:0007669"/>
    <property type="project" value="TreeGrafter"/>
</dbReference>
<sequence length="198" mass="22929">MKKHLITIVSCIILFSCEKKQSNQSSPEIAEIQETEPKEKLSFFDFTVKDIDGNDFDLKQLKGKKILVVNTASECGFTSQYEDLQKLYEAYKNQNFTVIGFPANDFGEQEPGDNQKIKQFCTQQFKVTFPMMSKISVIGKEQHPLYQFLTQKNKNGKMDSEVKWNFQKYLINPDGSLAEVYYSKTNPMDEKIQSWIKS</sequence>
<evidence type="ECO:0000256" key="5">
    <source>
        <dbReference type="RuleBase" id="RU000499"/>
    </source>
</evidence>
<dbReference type="Pfam" id="PF00255">
    <property type="entry name" value="GSHPx"/>
    <property type="match status" value="1"/>
</dbReference>
<dbReference type="EMBL" id="UNSC01000004">
    <property type="protein sequence ID" value="SZD73035.1"/>
    <property type="molecule type" value="Genomic_DNA"/>
</dbReference>
<dbReference type="AlphaFoldDB" id="A0A383TZL0"/>
<evidence type="ECO:0000256" key="2">
    <source>
        <dbReference type="ARBA" id="ARBA00022559"/>
    </source>
</evidence>
<feature type="active site" evidence="4">
    <location>
        <position position="75"/>
    </location>
</feature>
<name>A0A383TZL0_9FLAO</name>
<dbReference type="InterPro" id="IPR000889">
    <property type="entry name" value="Glutathione_peroxidase"/>
</dbReference>
<evidence type="ECO:0000256" key="4">
    <source>
        <dbReference type="PIRSR" id="PIRSR000303-1"/>
    </source>
</evidence>
<keyword evidence="2 5" id="KW-0575">Peroxidase</keyword>
<proteinExistence type="inferred from homology"/>
<dbReference type="OrthoDB" id="9789406at2"/>
<gene>
    <name evidence="7" type="primary">bsaA</name>
    <name evidence="7" type="ORF">SAMEA104719789_01126</name>
</gene>